<keyword evidence="3 5" id="KW-1133">Transmembrane helix</keyword>
<feature type="transmembrane region" description="Helical" evidence="5">
    <location>
        <begin position="102"/>
        <end position="127"/>
    </location>
</feature>
<keyword evidence="5" id="KW-0813">Transport</keyword>
<comment type="subcellular location">
    <subcellularLocation>
        <location evidence="5">Cell membrane</location>
        <topology evidence="5">Multi-pass membrane protein</topology>
    </subcellularLocation>
    <subcellularLocation>
        <location evidence="1">Membrane</location>
        <topology evidence="1">Multi-pass membrane protein</topology>
    </subcellularLocation>
</comment>
<evidence type="ECO:0000313" key="7">
    <source>
        <dbReference type="EMBL" id="MFC3766397.1"/>
    </source>
</evidence>
<comment type="similarity">
    <text evidence="5">Belongs to the binding-protein-dependent transport system permease family.</text>
</comment>
<name>A0ABV7YMW5_9ACTN</name>
<protein>
    <submittedName>
        <fullName evidence="7">ABC transporter permease</fullName>
    </submittedName>
</protein>
<evidence type="ECO:0000256" key="5">
    <source>
        <dbReference type="RuleBase" id="RU363032"/>
    </source>
</evidence>
<comment type="caution">
    <text evidence="7">The sequence shown here is derived from an EMBL/GenBank/DDBJ whole genome shotgun (WGS) entry which is preliminary data.</text>
</comment>
<dbReference type="PROSITE" id="PS50928">
    <property type="entry name" value="ABC_TM1"/>
    <property type="match status" value="1"/>
</dbReference>
<sequence length="332" mass="36175">MRYFVSRGAFFLLTLWAAVTLNFIIPRLQPGDPAQTMLSRLAGQSPEAIDPAQVRAVQLMLGLPTGNIFQQYFDYLGSVFQGDFGISYTYFPYTVTHMIAEALPWTIVLVGITHVVGFVIGTLLGAAAAWKRNGKFDSVVSLGSTFLGTLPFFWIALILIYVLAFSLGWFPESGGYSGEIEPSLSAAFLADAAYHGALPALSLLITAPIGWILGMRNNMVHTLGEDYTRLAQAKGLKTRRVALTYSARVAILPNVTGFAMGLGAILGGTVMVEMIFGYPGMGKLMFDAISNRDYPLMQTIFLFTTIGVLLANLFADILYGILDPRVRREAQA</sequence>
<evidence type="ECO:0000259" key="6">
    <source>
        <dbReference type="PROSITE" id="PS50928"/>
    </source>
</evidence>
<dbReference type="PANTHER" id="PTHR43376">
    <property type="entry name" value="OLIGOPEPTIDE TRANSPORT SYSTEM PERMEASE PROTEIN"/>
    <property type="match status" value="1"/>
</dbReference>
<keyword evidence="2 5" id="KW-0812">Transmembrane</keyword>
<dbReference type="InterPro" id="IPR035906">
    <property type="entry name" value="MetI-like_sf"/>
</dbReference>
<dbReference type="Proteomes" id="UP001595699">
    <property type="component" value="Unassembled WGS sequence"/>
</dbReference>
<evidence type="ECO:0000313" key="8">
    <source>
        <dbReference type="Proteomes" id="UP001595699"/>
    </source>
</evidence>
<gene>
    <name evidence="7" type="ORF">ACFOUW_36595</name>
</gene>
<reference evidence="8" key="1">
    <citation type="journal article" date="2019" name="Int. J. Syst. Evol. Microbiol.">
        <title>The Global Catalogue of Microorganisms (GCM) 10K type strain sequencing project: providing services to taxonomists for standard genome sequencing and annotation.</title>
        <authorList>
            <consortium name="The Broad Institute Genomics Platform"/>
            <consortium name="The Broad Institute Genome Sequencing Center for Infectious Disease"/>
            <person name="Wu L."/>
            <person name="Ma J."/>
        </authorList>
    </citation>
    <scope>NUCLEOTIDE SEQUENCE [LARGE SCALE GENOMIC DNA]</scope>
    <source>
        <strain evidence="8">CGMCC 4.7241</strain>
    </source>
</reference>
<dbReference type="PANTHER" id="PTHR43376:SF1">
    <property type="entry name" value="OLIGOPEPTIDE TRANSPORT SYSTEM PERMEASE PROTEIN"/>
    <property type="match status" value="1"/>
</dbReference>
<dbReference type="SUPFAM" id="SSF161098">
    <property type="entry name" value="MetI-like"/>
    <property type="match status" value="1"/>
</dbReference>
<keyword evidence="8" id="KW-1185">Reference proteome</keyword>
<accession>A0ABV7YMW5</accession>
<evidence type="ECO:0000256" key="4">
    <source>
        <dbReference type="ARBA" id="ARBA00023136"/>
    </source>
</evidence>
<feature type="domain" description="ABC transmembrane type-1" evidence="6">
    <location>
        <begin position="103"/>
        <end position="315"/>
    </location>
</feature>
<dbReference type="RefSeq" id="WP_205118007.1">
    <property type="nucleotide sequence ID" value="NZ_JAFBCM010000001.1"/>
</dbReference>
<feature type="transmembrane region" description="Helical" evidence="5">
    <location>
        <begin position="192"/>
        <end position="213"/>
    </location>
</feature>
<proteinExistence type="inferred from homology"/>
<dbReference type="Pfam" id="PF00528">
    <property type="entry name" value="BPD_transp_1"/>
    <property type="match status" value="1"/>
</dbReference>
<feature type="transmembrane region" description="Helical" evidence="5">
    <location>
        <begin position="296"/>
        <end position="322"/>
    </location>
</feature>
<dbReference type="Gene3D" id="1.10.3720.10">
    <property type="entry name" value="MetI-like"/>
    <property type="match status" value="1"/>
</dbReference>
<dbReference type="EMBL" id="JBHRZH010000051">
    <property type="protein sequence ID" value="MFC3766397.1"/>
    <property type="molecule type" value="Genomic_DNA"/>
</dbReference>
<feature type="transmembrane region" description="Helical" evidence="5">
    <location>
        <begin position="139"/>
        <end position="164"/>
    </location>
</feature>
<feature type="transmembrane region" description="Helical" evidence="5">
    <location>
        <begin position="249"/>
        <end position="276"/>
    </location>
</feature>
<evidence type="ECO:0000256" key="1">
    <source>
        <dbReference type="ARBA" id="ARBA00004141"/>
    </source>
</evidence>
<keyword evidence="4 5" id="KW-0472">Membrane</keyword>
<organism evidence="7 8">
    <name type="scientific">Tenggerimyces flavus</name>
    <dbReference type="NCBI Taxonomy" id="1708749"/>
    <lineage>
        <taxon>Bacteria</taxon>
        <taxon>Bacillati</taxon>
        <taxon>Actinomycetota</taxon>
        <taxon>Actinomycetes</taxon>
        <taxon>Propionibacteriales</taxon>
        <taxon>Nocardioidaceae</taxon>
        <taxon>Tenggerimyces</taxon>
    </lineage>
</organism>
<evidence type="ECO:0000256" key="2">
    <source>
        <dbReference type="ARBA" id="ARBA00022692"/>
    </source>
</evidence>
<evidence type="ECO:0000256" key="3">
    <source>
        <dbReference type="ARBA" id="ARBA00022989"/>
    </source>
</evidence>
<dbReference type="CDD" id="cd06261">
    <property type="entry name" value="TM_PBP2"/>
    <property type="match status" value="1"/>
</dbReference>
<dbReference type="InterPro" id="IPR000515">
    <property type="entry name" value="MetI-like"/>
</dbReference>